<keyword evidence="3" id="KW-1185">Reference proteome</keyword>
<evidence type="ECO:0000313" key="3">
    <source>
        <dbReference type="Proteomes" id="UP000193685"/>
    </source>
</evidence>
<evidence type="ECO:0000256" key="1">
    <source>
        <dbReference type="SAM" id="MobiDB-lite"/>
    </source>
</evidence>
<reference evidence="2 3" key="1">
    <citation type="submission" date="2016-07" db="EMBL/GenBank/DDBJ databases">
        <title>Pervasive Adenine N6-methylation of Active Genes in Fungi.</title>
        <authorList>
            <consortium name="DOE Joint Genome Institute"/>
            <person name="Mondo S.J."/>
            <person name="Dannebaum R.O."/>
            <person name="Kuo R.C."/>
            <person name="Labutti K."/>
            <person name="Haridas S."/>
            <person name="Kuo A."/>
            <person name="Salamov A."/>
            <person name="Ahrendt S.R."/>
            <person name="Lipzen A."/>
            <person name="Sullivan W."/>
            <person name="Andreopoulos W.B."/>
            <person name="Clum A."/>
            <person name="Lindquist E."/>
            <person name="Daum C."/>
            <person name="Ramamoorthy G.K."/>
            <person name="Gryganskyi A."/>
            <person name="Culley D."/>
            <person name="Magnuson J.K."/>
            <person name="James T.Y."/>
            <person name="O'Malley M.A."/>
            <person name="Stajich J.E."/>
            <person name="Spatafora J.W."/>
            <person name="Visel A."/>
            <person name="Grigoriev I.V."/>
        </authorList>
    </citation>
    <scope>NUCLEOTIDE SEQUENCE [LARGE SCALE GENOMIC DNA]</scope>
    <source>
        <strain evidence="2 3">12-1054</strain>
    </source>
</reference>
<accession>A0A1Y2F1Z6</accession>
<gene>
    <name evidence="2" type="ORF">BCR37DRAFT_382621</name>
</gene>
<comment type="caution">
    <text evidence="2">The sequence shown here is derived from an EMBL/GenBank/DDBJ whole genome shotgun (WGS) entry which is preliminary data.</text>
</comment>
<dbReference type="Proteomes" id="UP000193685">
    <property type="component" value="Unassembled WGS sequence"/>
</dbReference>
<dbReference type="GeneID" id="63786514"/>
<sequence>MRNGKQNLPQAKKPTEEKRERAEEAPGRSPAASRSTTGRAHAIARLAHYQFIRQRRSAGSKRRSPAPSIVASSLDPPNCKGRVRDQMGAKTAQEGWFLILKAGRKTSYRPGL</sequence>
<dbReference type="AlphaFoldDB" id="A0A1Y2F1Z6"/>
<protein>
    <submittedName>
        <fullName evidence="2">Uncharacterized protein</fullName>
    </submittedName>
</protein>
<organism evidence="2 3">
    <name type="scientific">Protomyces lactucae-debilis</name>
    <dbReference type="NCBI Taxonomy" id="2754530"/>
    <lineage>
        <taxon>Eukaryota</taxon>
        <taxon>Fungi</taxon>
        <taxon>Dikarya</taxon>
        <taxon>Ascomycota</taxon>
        <taxon>Taphrinomycotina</taxon>
        <taxon>Taphrinomycetes</taxon>
        <taxon>Taphrinales</taxon>
        <taxon>Protomycetaceae</taxon>
        <taxon>Protomyces</taxon>
    </lineage>
</organism>
<proteinExistence type="predicted"/>
<dbReference type="RefSeq" id="XP_040723112.1">
    <property type="nucleotide sequence ID" value="XM_040869915.1"/>
</dbReference>
<feature type="compositionally biased region" description="Basic residues" evidence="1">
    <location>
        <begin position="53"/>
        <end position="64"/>
    </location>
</feature>
<evidence type="ECO:0000313" key="2">
    <source>
        <dbReference type="EMBL" id="ORY77727.1"/>
    </source>
</evidence>
<feature type="compositionally biased region" description="Basic and acidic residues" evidence="1">
    <location>
        <begin position="13"/>
        <end position="26"/>
    </location>
</feature>
<dbReference type="EMBL" id="MCFI01000019">
    <property type="protein sequence ID" value="ORY77727.1"/>
    <property type="molecule type" value="Genomic_DNA"/>
</dbReference>
<name>A0A1Y2F1Z6_PROLT</name>
<feature type="region of interest" description="Disordered" evidence="1">
    <location>
        <begin position="1"/>
        <end position="83"/>
    </location>
</feature>